<dbReference type="SUPFAM" id="SSF46557">
    <property type="entry name" value="GreA transcript cleavage protein, N-terminal domain"/>
    <property type="match status" value="1"/>
</dbReference>
<dbReference type="GO" id="GO:0006354">
    <property type="term" value="P:DNA-templated transcription elongation"/>
    <property type="evidence" value="ECO:0007669"/>
    <property type="project" value="TreeGrafter"/>
</dbReference>
<dbReference type="GO" id="GO:0003746">
    <property type="term" value="F:translation elongation factor activity"/>
    <property type="evidence" value="ECO:0007669"/>
    <property type="project" value="UniProtKB-KW"/>
</dbReference>
<dbReference type="InterPro" id="IPR036953">
    <property type="entry name" value="GreA/GreB_C_sf"/>
</dbReference>
<dbReference type="GO" id="GO:0032784">
    <property type="term" value="P:regulation of DNA-templated transcription elongation"/>
    <property type="evidence" value="ECO:0007669"/>
    <property type="project" value="InterPro"/>
</dbReference>
<gene>
    <name evidence="3" type="ORF">GX533_00845</name>
</gene>
<reference evidence="3 4" key="1">
    <citation type="journal article" date="2020" name="Biotechnol. Biofuels">
        <title>New insights from the biogas microbiome by comprehensive genome-resolved metagenomics of nearly 1600 species originating from multiple anaerobic digesters.</title>
        <authorList>
            <person name="Campanaro S."/>
            <person name="Treu L."/>
            <person name="Rodriguez-R L.M."/>
            <person name="Kovalovszki A."/>
            <person name="Ziels R.M."/>
            <person name="Maus I."/>
            <person name="Zhu X."/>
            <person name="Kougias P.G."/>
            <person name="Basile A."/>
            <person name="Luo G."/>
            <person name="Schluter A."/>
            <person name="Konstantinidis K.T."/>
            <person name="Angelidaki I."/>
        </authorList>
    </citation>
    <scope>NUCLEOTIDE SEQUENCE [LARGE SCALE GENOMIC DNA]</scope>
    <source>
        <strain evidence="3">AS05jafATM_89</strain>
    </source>
</reference>
<evidence type="ECO:0000259" key="2">
    <source>
        <dbReference type="Pfam" id="PF01272"/>
    </source>
</evidence>
<comment type="caution">
    <text evidence="3">The sequence shown here is derived from an EMBL/GenBank/DDBJ whole genome shotgun (WGS) entry which is preliminary data.</text>
</comment>
<keyword evidence="3" id="KW-0648">Protein biosynthesis</keyword>
<name>A0A832QDB6_9BACT</name>
<dbReference type="Gene3D" id="1.10.287.180">
    <property type="entry name" value="Transcription elongation factor, GreA/GreB, N-terminal domain"/>
    <property type="match status" value="1"/>
</dbReference>
<dbReference type="InterPro" id="IPR018151">
    <property type="entry name" value="TF_GreA/GreB_CS"/>
</dbReference>
<dbReference type="PROSITE" id="PS00830">
    <property type="entry name" value="GREAB_2"/>
    <property type="match status" value="1"/>
</dbReference>
<evidence type="ECO:0000313" key="4">
    <source>
        <dbReference type="Proteomes" id="UP000576550"/>
    </source>
</evidence>
<dbReference type="Pfam" id="PF01272">
    <property type="entry name" value="GreA_GreB"/>
    <property type="match status" value="1"/>
</dbReference>
<dbReference type="InterPro" id="IPR001437">
    <property type="entry name" value="Tscrpt_elong_fac_GreA/B_C"/>
</dbReference>
<feature type="coiled-coil region" evidence="1">
    <location>
        <begin position="5"/>
        <end position="75"/>
    </location>
</feature>
<dbReference type="PIRSF" id="PIRSF006092">
    <property type="entry name" value="GreA_GreB"/>
    <property type="match status" value="1"/>
</dbReference>
<protein>
    <submittedName>
        <fullName evidence="3">Transcription elongation factor GreA</fullName>
    </submittedName>
</protein>
<dbReference type="PANTHER" id="PTHR30437:SF4">
    <property type="entry name" value="TRANSCRIPTION ELONGATION FACTOR GREA"/>
    <property type="match status" value="1"/>
</dbReference>
<keyword evidence="3" id="KW-0251">Elongation factor</keyword>
<evidence type="ECO:0000256" key="1">
    <source>
        <dbReference type="SAM" id="Coils"/>
    </source>
</evidence>
<dbReference type="Gene3D" id="3.10.50.30">
    <property type="entry name" value="Transcription elongation factor, GreA/GreB, C-terminal domain"/>
    <property type="match status" value="1"/>
</dbReference>
<proteinExistence type="predicted"/>
<keyword evidence="1" id="KW-0175">Coiled coil</keyword>
<dbReference type="Proteomes" id="UP000576550">
    <property type="component" value="Unassembled WGS sequence"/>
</dbReference>
<feature type="domain" description="Transcription elongation factor GreA/GreB C-terminal" evidence="2">
    <location>
        <begin position="82"/>
        <end position="151"/>
    </location>
</feature>
<accession>A0A832QDB6</accession>
<dbReference type="EMBL" id="DUTP01000002">
    <property type="protein sequence ID" value="HHX99218.1"/>
    <property type="molecule type" value="Genomic_DNA"/>
</dbReference>
<dbReference type="SUPFAM" id="SSF54534">
    <property type="entry name" value="FKBP-like"/>
    <property type="match status" value="1"/>
</dbReference>
<dbReference type="InterPro" id="IPR023459">
    <property type="entry name" value="Tscrpt_elong_fac_GreA/B_fam"/>
</dbReference>
<dbReference type="GO" id="GO:0070063">
    <property type="term" value="F:RNA polymerase binding"/>
    <property type="evidence" value="ECO:0007669"/>
    <property type="project" value="InterPro"/>
</dbReference>
<organism evidence="3 4">
    <name type="scientific">Candidatus Dojkabacteria bacterium</name>
    <dbReference type="NCBI Taxonomy" id="2099670"/>
    <lineage>
        <taxon>Bacteria</taxon>
        <taxon>Candidatus Dojkabacteria</taxon>
    </lineage>
</organism>
<sequence>MSNKISITAEKLQSLKERLQELIKKKKDLGEHLEQARLHDVSEDTDSINAVVTELQKVDQKIAETNDTLSNAEVLKKTKARNKIEVGSEVTVKVKGKTVKYTIVSDVEADPLENKISDISPVGKSLLGKKKGDKIDVNVGEKPVTYEIVKID</sequence>
<dbReference type="AlphaFoldDB" id="A0A832QDB6"/>
<evidence type="ECO:0000313" key="3">
    <source>
        <dbReference type="EMBL" id="HHX99218.1"/>
    </source>
</evidence>
<dbReference type="InterPro" id="IPR036805">
    <property type="entry name" value="Tscrpt_elong_fac_GreA/B_N_sf"/>
</dbReference>
<dbReference type="GO" id="GO:0003677">
    <property type="term" value="F:DNA binding"/>
    <property type="evidence" value="ECO:0007669"/>
    <property type="project" value="InterPro"/>
</dbReference>
<dbReference type="PANTHER" id="PTHR30437">
    <property type="entry name" value="TRANSCRIPTION ELONGATION FACTOR GREA"/>
    <property type="match status" value="1"/>
</dbReference>